<dbReference type="InterPro" id="IPR000182">
    <property type="entry name" value="GNAT_dom"/>
</dbReference>
<dbReference type="CDD" id="cd04301">
    <property type="entry name" value="NAT_SF"/>
    <property type="match status" value="1"/>
</dbReference>
<feature type="domain" description="N-acetyltransferase" evidence="3">
    <location>
        <begin position="5"/>
        <end position="152"/>
    </location>
</feature>
<organism evidence="4">
    <name type="scientific">marine metagenome</name>
    <dbReference type="NCBI Taxonomy" id="408172"/>
    <lineage>
        <taxon>unclassified sequences</taxon>
        <taxon>metagenomes</taxon>
        <taxon>ecological metagenomes</taxon>
    </lineage>
</organism>
<evidence type="ECO:0000259" key="3">
    <source>
        <dbReference type="PROSITE" id="PS51186"/>
    </source>
</evidence>
<accession>A0A381RVG1</accession>
<gene>
    <name evidence="4" type="ORF">METZ01_LOCUS48719</name>
</gene>
<evidence type="ECO:0000313" key="4">
    <source>
        <dbReference type="EMBL" id="SUZ95865.1"/>
    </source>
</evidence>
<dbReference type="Pfam" id="PF00583">
    <property type="entry name" value="Acetyltransf_1"/>
    <property type="match status" value="1"/>
</dbReference>
<evidence type="ECO:0000256" key="1">
    <source>
        <dbReference type="ARBA" id="ARBA00022679"/>
    </source>
</evidence>
<dbReference type="InterPro" id="IPR051016">
    <property type="entry name" value="Diverse_Substrate_AcTransf"/>
</dbReference>
<dbReference type="AlphaFoldDB" id="A0A381RVG1"/>
<protein>
    <recommendedName>
        <fullName evidence="3">N-acetyltransferase domain-containing protein</fullName>
    </recommendedName>
</protein>
<dbReference type="PANTHER" id="PTHR10545">
    <property type="entry name" value="DIAMINE N-ACETYLTRANSFERASE"/>
    <property type="match status" value="1"/>
</dbReference>
<proteinExistence type="predicted"/>
<keyword evidence="2" id="KW-0012">Acyltransferase</keyword>
<sequence>MKENFVIKEAAVDDSEKIGEVFDLYRQFYKKDPDKIISMEYIKQRLANKDSKIFFVEENNVCIGFAQLYITFDSLELAKKIILYDLFVRSEYRKQGIGAMLMNAAKNFAEENNIGGIELSTAISNNTAQSLYESLSYERDTEFYNYYLSIKK</sequence>
<dbReference type="Gene3D" id="3.40.630.30">
    <property type="match status" value="1"/>
</dbReference>
<dbReference type="EMBL" id="UINC01002362">
    <property type="protein sequence ID" value="SUZ95865.1"/>
    <property type="molecule type" value="Genomic_DNA"/>
</dbReference>
<dbReference type="InterPro" id="IPR016181">
    <property type="entry name" value="Acyl_CoA_acyltransferase"/>
</dbReference>
<keyword evidence="1" id="KW-0808">Transferase</keyword>
<dbReference type="SUPFAM" id="SSF55729">
    <property type="entry name" value="Acyl-CoA N-acyltransferases (Nat)"/>
    <property type="match status" value="1"/>
</dbReference>
<dbReference type="PROSITE" id="PS51186">
    <property type="entry name" value="GNAT"/>
    <property type="match status" value="1"/>
</dbReference>
<reference evidence="4" key="1">
    <citation type="submission" date="2018-05" db="EMBL/GenBank/DDBJ databases">
        <authorList>
            <person name="Lanie J.A."/>
            <person name="Ng W.-L."/>
            <person name="Kazmierczak K.M."/>
            <person name="Andrzejewski T.M."/>
            <person name="Davidsen T.M."/>
            <person name="Wayne K.J."/>
            <person name="Tettelin H."/>
            <person name="Glass J.I."/>
            <person name="Rusch D."/>
            <person name="Podicherti R."/>
            <person name="Tsui H.-C.T."/>
            <person name="Winkler M.E."/>
        </authorList>
    </citation>
    <scope>NUCLEOTIDE SEQUENCE</scope>
</reference>
<name>A0A381RVG1_9ZZZZ</name>
<evidence type="ECO:0000256" key="2">
    <source>
        <dbReference type="ARBA" id="ARBA00023315"/>
    </source>
</evidence>
<dbReference type="PANTHER" id="PTHR10545:SF29">
    <property type="entry name" value="GH14572P-RELATED"/>
    <property type="match status" value="1"/>
</dbReference>
<dbReference type="GO" id="GO:0008080">
    <property type="term" value="F:N-acetyltransferase activity"/>
    <property type="evidence" value="ECO:0007669"/>
    <property type="project" value="UniProtKB-ARBA"/>
</dbReference>